<organism evidence="2 3">
    <name type="scientific">Melanopsichium pennsylvanicum</name>
    <dbReference type="NCBI Taxonomy" id="63383"/>
    <lineage>
        <taxon>Eukaryota</taxon>
        <taxon>Fungi</taxon>
        <taxon>Dikarya</taxon>
        <taxon>Basidiomycota</taxon>
        <taxon>Ustilaginomycotina</taxon>
        <taxon>Ustilaginomycetes</taxon>
        <taxon>Ustilaginales</taxon>
        <taxon>Ustilaginaceae</taxon>
        <taxon>Melanopsichium</taxon>
    </lineage>
</organism>
<dbReference type="EMBL" id="OAPG01000007">
    <property type="protein sequence ID" value="SNX84609.1"/>
    <property type="molecule type" value="Genomic_DNA"/>
</dbReference>
<feature type="compositionally biased region" description="Low complexity" evidence="1">
    <location>
        <begin position="231"/>
        <end position="251"/>
    </location>
</feature>
<proteinExistence type="predicted"/>
<feature type="compositionally biased region" description="Polar residues" evidence="1">
    <location>
        <begin position="700"/>
        <end position="713"/>
    </location>
</feature>
<feature type="compositionally biased region" description="Basic residues" evidence="1">
    <location>
        <begin position="29"/>
        <end position="42"/>
    </location>
</feature>
<feature type="region of interest" description="Disordered" evidence="1">
    <location>
        <begin position="371"/>
        <end position="395"/>
    </location>
</feature>
<dbReference type="Proteomes" id="UP001294444">
    <property type="component" value="Unassembled WGS sequence"/>
</dbReference>
<feature type="compositionally biased region" description="Basic and acidic residues" evidence="1">
    <location>
        <begin position="308"/>
        <end position="322"/>
    </location>
</feature>
<keyword evidence="3" id="KW-1185">Reference proteome</keyword>
<feature type="compositionally biased region" description="Polar residues" evidence="1">
    <location>
        <begin position="614"/>
        <end position="672"/>
    </location>
</feature>
<feature type="compositionally biased region" description="Low complexity" evidence="1">
    <location>
        <begin position="449"/>
        <end position="460"/>
    </location>
</feature>
<feature type="region of interest" description="Disordered" evidence="1">
    <location>
        <begin position="308"/>
        <end position="339"/>
    </location>
</feature>
<feature type="region of interest" description="Disordered" evidence="1">
    <location>
        <begin position="407"/>
        <end position="460"/>
    </location>
</feature>
<accession>A0AAJ4XKS7</accession>
<name>A0AAJ4XKS7_9BASI</name>
<feature type="compositionally biased region" description="Polar residues" evidence="1">
    <location>
        <begin position="384"/>
        <end position="395"/>
    </location>
</feature>
<reference evidence="2" key="1">
    <citation type="submission" date="2023-10" db="EMBL/GenBank/DDBJ databases">
        <authorList>
            <person name="Guldener U."/>
        </authorList>
    </citation>
    <scope>NUCLEOTIDE SEQUENCE</scope>
    <source>
        <strain evidence="2">Mp4</strain>
    </source>
</reference>
<feature type="compositionally biased region" description="Low complexity" evidence="1">
    <location>
        <begin position="604"/>
        <end position="613"/>
    </location>
</feature>
<sequence>MSPLMDIPEGLVETLQDRDPTAVNAIRSRSIHRKPSRSKAPKPKLQQLDATSFGAAVVALPSCHTSRIANFFSQRDDIKVDNVKDIDDDSVYSEASAPCEGRRIPSGPLSPLSMLFEGIMADCSTDVGLHGVCCDDSPYPYSPVSDSFVRSPDIPVFMPAEEDRGYLALQSEEYTSSPASSFLQTPHDSPLVEIETMLDQVLTHQITENAASDAASRASLQPLLAPEGSLLSIPGLSSPSSNGTSPTGSTGFNRPPRRNAILDPLCPEQRTKDVDSCRLTMPGGGPLLEPNEFDDSFEPFWSPFALESNRHTAEDNRSRTTEAMKANDSSPLRPPRPEHCRKKLENLGLITTTVPGEKGSPSLRSIRKAPADYLKTNRKPPAQSPQTNRRSGSTCSLDNIQMKDLSHFKLDPAPSKPRPIDTQGGSTDDRSSRLSGSTFVSAKSDVSIDTTTASSPTDATNVSRYPDKLVSEPVPARTNISTWSKGSHLQIYQLGEPMGIAKQDQALVRPRRPVHDSSVSRSSRLEHMESPFVMEGQTSLIGKVTKKLGLSSPKAVSAAGEPTDYSKVTKASAGLGAFDINASPYQVSATAHSVRRRPSLPSVTTTNINPNTTCPSPQINIVHTTSRNRSHSNASLRSPTRHTLSPAYTRSSSSLAHQNSRSRLISTTSKSCASAVRPNPLPSNSSSPPSTSVTRKRTYSRSSTDSNLTTHSMPTVHKFPPKSALKRRPSCSTTFGLDQKYSRRTIVDSATDCITTQHVRKVTFAGVQEQIIEPSTTDQVSVHNSNHNHAISINNQLLQNAFELDHEKNRSLDRQKE</sequence>
<feature type="region of interest" description="Disordered" evidence="1">
    <location>
        <begin position="1"/>
        <end position="45"/>
    </location>
</feature>
<protein>
    <submittedName>
        <fullName evidence="2">Uncharacterized protein</fullName>
    </submittedName>
</protein>
<evidence type="ECO:0000256" key="1">
    <source>
        <dbReference type="SAM" id="MobiDB-lite"/>
    </source>
</evidence>
<comment type="caution">
    <text evidence="2">The sequence shown here is derived from an EMBL/GenBank/DDBJ whole genome shotgun (WGS) entry which is preliminary data.</text>
</comment>
<gene>
    <name evidence="2" type="ORF">MEPE_03318</name>
</gene>
<evidence type="ECO:0000313" key="3">
    <source>
        <dbReference type="Proteomes" id="UP001294444"/>
    </source>
</evidence>
<feature type="region of interest" description="Disordered" evidence="1">
    <location>
        <begin position="591"/>
        <end position="730"/>
    </location>
</feature>
<evidence type="ECO:0000313" key="2">
    <source>
        <dbReference type="EMBL" id="SNX84609.1"/>
    </source>
</evidence>
<feature type="region of interest" description="Disordered" evidence="1">
    <location>
        <begin position="231"/>
        <end position="277"/>
    </location>
</feature>
<dbReference type="AlphaFoldDB" id="A0AAJ4XKS7"/>